<dbReference type="PRINTS" id="PR00313">
    <property type="entry name" value="CABNDNGRPT"/>
</dbReference>
<feature type="compositionally biased region" description="Basic and acidic residues" evidence="3">
    <location>
        <begin position="257"/>
        <end position="270"/>
    </location>
</feature>
<evidence type="ECO:0000256" key="2">
    <source>
        <dbReference type="ARBA" id="ARBA00022525"/>
    </source>
</evidence>
<dbReference type="EMBL" id="FMXQ01000007">
    <property type="protein sequence ID" value="SDB46048.1"/>
    <property type="molecule type" value="Genomic_DNA"/>
</dbReference>
<dbReference type="Gene3D" id="2.150.10.10">
    <property type="entry name" value="Serralysin-like metalloprotease, C-terminal"/>
    <property type="match status" value="3"/>
</dbReference>
<dbReference type="InterPro" id="IPR050557">
    <property type="entry name" value="RTX_toxin/Mannuronan_C5-epim"/>
</dbReference>
<gene>
    <name evidence="4" type="ORF">SAMN02982931_03576</name>
</gene>
<organism evidence="4 5">
    <name type="scientific">Bauldia litoralis</name>
    <dbReference type="NCBI Taxonomy" id="665467"/>
    <lineage>
        <taxon>Bacteria</taxon>
        <taxon>Pseudomonadati</taxon>
        <taxon>Pseudomonadota</taxon>
        <taxon>Alphaproteobacteria</taxon>
        <taxon>Hyphomicrobiales</taxon>
        <taxon>Kaistiaceae</taxon>
        <taxon>Bauldia</taxon>
    </lineage>
</organism>
<sequence length="417" mass="43140">MVNVTGTNANEKINTGFVSPTVLGMPGAGIDLIRAKGGNDKVSAGPGNDDVRLGGGNDTFTWNLGDGDDVVNGQGGNDTFKFNGSMGDDYAFIDQFDGKLSFFDHPFNPVGTELKSIEKVKIDLREGEDLAFVDDLSGTSVTKVIIDLSRTPGKAPDGETDVIAARGSGGRDDISVLATANGFKVLGLDVDVKVKHIDKGMDAVALKGLGGKDTLDASGLPKNYLQVELDGGTGKDTLIGSKGDDDLYGGKGNDSIDGGKGDDDIYGDDGKDTIDGGKGGDLIEGGAGDDRIDGNKGGDLISGGLGRDIMTGGKGADGFYFKEDYALDQTDVIRDFEVGKDIIYLSAAWFPELGATVDSAEFATGSAALLASHRLIYNDQNGILSYDKDGVGGAAAVEIAKIGKGLALSYLDFEMAA</sequence>
<keyword evidence="5" id="KW-1185">Reference proteome</keyword>
<dbReference type="PANTHER" id="PTHR38340:SF1">
    <property type="entry name" value="S-LAYER PROTEIN"/>
    <property type="match status" value="1"/>
</dbReference>
<proteinExistence type="predicted"/>
<dbReference type="GO" id="GO:0005509">
    <property type="term" value="F:calcium ion binding"/>
    <property type="evidence" value="ECO:0007669"/>
    <property type="project" value="InterPro"/>
</dbReference>
<accession>A0A1G6DLN4</accession>
<reference evidence="4 5" key="1">
    <citation type="submission" date="2016-10" db="EMBL/GenBank/DDBJ databases">
        <authorList>
            <person name="de Groot N.N."/>
        </authorList>
    </citation>
    <scope>NUCLEOTIDE SEQUENCE [LARGE SCALE GENOMIC DNA]</scope>
    <source>
        <strain evidence="4 5">ATCC 35022</strain>
    </source>
</reference>
<dbReference type="RefSeq" id="WP_090878410.1">
    <property type="nucleotide sequence ID" value="NZ_FMXQ01000007.1"/>
</dbReference>
<dbReference type="Pfam" id="PF00353">
    <property type="entry name" value="HemolysinCabind"/>
    <property type="match status" value="4"/>
</dbReference>
<dbReference type="Proteomes" id="UP000199071">
    <property type="component" value="Unassembled WGS sequence"/>
</dbReference>
<keyword evidence="2" id="KW-0964">Secreted</keyword>
<evidence type="ECO:0000313" key="4">
    <source>
        <dbReference type="EMBL" id="SDB46048.1"/>
    </source>
</evidence>
<dbReference type="InterPro" id="IPR018511">
    <property type="entry name" value="Hemolysin-typ_Ca-bd_CS"/>
</dbReference>
<dbReference type="OrthoDB" id="7980335at2"/>
<evidence type="ECO:0000256" key="3">
    <source>
        <dbReference type="SAM" id="MobiDB-lite"/>
    </source>
</evidence>
<comment type="subcellular location">
    <subcellularLocation>
        <location evidence="1">Secreted</location>
    </subcellularLocation>
</comment>
<evidence type="ECO:0000256" key="1">
    <source>
        <dbReference type="ARBA" id="ARBA00004613"/>
    </source>
</evidence>
<dbReference type="GO" id="GO:0005576">
    <property type="term" value="C:extracellular region"/>
    <property type="evidence" value="ECO:0007669"/>
    <property type="project" value="UniProtKB-SubCell"/>
</dbReference>
<dbReference type="AlphaFoldDB" id="A0A1G6DLN4"/>
<name>A0A1G6DLN4_9HYPH</name>
<dbReference type="SUPFAM" id="SSF51120">
    <property type="entry name" value="beta-Roll"/>
    <property type="match status" value="3"/>
</dbReference>
<dbReference type="PROSITE" id="PS00330">
    <property type="entry name" value="HEMOLYSIN_CALCIUM"/>
    <property type="match status" value="4"/>
</dbReference>
<evidence type="ECO:0000313" key="5">
    <source>
        <dbReference type="Proteomes" id="UP000199071"/>
    </source>
</evidence>
<feature type="region of interest" description="Disordered" evidence="3">
    <location>
        <begin position="250"/>
        <end position="270"/>
    </location>
</feature>
<dbReference type="InterPro" id="IPR001343">
    <property type="entry name" value="Hemolysn_Ca-bd"/>
</dbReference>
<protein>
    <submittedName>
        <fullName evidence="4">Ca2+-binding protein, RTX toxin-related</fullName>
    </submittedName>
</protein>
<dbReference type="PANTHER" id="PTHR38340">
    <property type="entry name" value="S-LAYER PROTEIN"/>
    <property type="match status" value="1"/>
</dbReference>
<dbReference type="InterPro" id="IPR011049">
    <property type="entry name" value="Serralysin-like_metalloprot_C"/>
</dbReference>
<dbReference type="STRING" id="665467.SAMN02982931_03576"/>